<comment type="caution">
    <text evidence="2">The sequence shown here is derived from an EMBL/GenBank/DDBJ whole genome shotgun (WGS) entry which is preliminary data.</text>
</comment>
<sequence length="700" mass="74737">MRKYRLEIAVKRLYGLLNMSSSARIVFSVRFSTFPEIFIRPQQGGGGGVIEASPAGDRILSLTYCVCHKAEFQLDDNEIRRLFPAECFCRLYDENQIRTSGASIESVTAAASLTWVCPCPLMTERAADSRQHANYAMCDANGQIMGYAEMSCRVVTVNNISSPSVSSSPACMSIPTTTGPSTLPTSNGHLIMNGKPYVIRVIVDNKENKKKKKIKSTKSDHHSSSGVITSGEETGTVVAVNDPSLEKKGTDSQNYHGESKNNVIRSRSGSKNRGGGGRRIVETVGTAKKKTLLYILQYDVAYQIQSNCGTLYATLKREFTPLNAVTVNEKSKPMIDKVDNLVQGISKLANIALQLANQLAESAGESYTNVSSDEKTRRNPVNKLPIPREGSVAHFLMYQVLFQLQCLGTSLCYVTAVYHQPLEVQISSLHHQHVKFIKKLAVEVQELTKYINIIVQSTIDGTFGSNKVLSSRSTSTYSSSFSSSSSSNSSSSRSSSSARSEGREGSSVESVPNVPLDDKKAPSVSFPVAVASVPQPLVQEQSNTQITKPPVYQGYTSTPYSSSSLPTPGGYSVSTVAPPGDTLSQAVGANTSNFLPSQLMTTPSTTDLIGRDLSIHGTTSAAPPTSFVSTAATAQQGTTFQNALHFYSSTGGVPAAQPVQPSSGVNVSAGIKQPPVISGGVPAPQPVQPSSGVNVSAGIK</sequence>
<evidence type="ECO:0000313" key="2">
    <source>
        <dbReference type="EMBL" id="ORC92113.1"/>
    </source>
</evidence>
<accession>A0A1X0P647</accession>
<dbReference type="RefSeq" id="XP_028886179.1">
    <property type="nucleotide sequence ID" value="XM_029022521.1"/>
</dbReference>
<dbReference type="STRING" id="67003.A0A1X0P647"/>
<dbReference type="EMBL" id="NBCO01000004">
    <property type="protein sequence ID" value="ORC92113.1"/>
    <property type="molecule type" value="Genomic_DNA"/>
</dbReference>
<gene>
    <name evidence="2" type="ORF">TM35_000043270</name>
</gene>
<reference evidence="2 3" key="1">
    <citation type="submission" date="2017-03" db="EMBL/GenBank/DDBJ databases">
        <title>An alternative strategy for trypanosome survival in the mammalian bloodstream revealed through genome and transcriptome analysis of the ubiquitous bovine parasite Trypanosoma (Megatrypanum) theileri.</title>
        <authorList>
            <person name="Kelly S."/>
            <person name="Ivens A."/>
            <person name="Mott A."/>
            <person name="O'Neill E."/>
            <person name="Emms D."/>
            <person name="Macleod O."/>
            <person name="Voorheis P."/>
            <person name="Matthews J."/>
            <person name="Matthews K."/>
            <person name="Carrington M."/>
        </authorList>
    </citation>
    <scope>NUCLEOTIDE SEQUENCE [LARGE SCALE GENOMIC DNA]</scope>
    <source>
        <strain evidence="2">Edinburgh</strain>
    </source>
</reference>
<feature type="non-terminal residue" evidence="2">
    <location>
        <position position="700"/>
    </location>
</feature>
<proteinExistence type="predicted"/>
<feature type="region of interest" description="Disordered" evidence="1">
    <location>
        <begin position="676"/>
        <end position="700"/>
    </location>
</feature>
<feature type="region of interest" description="Disordered" evidence="1">
    <location>
        <begin position="209"/>
        <end position="277"/>
    </location>
</feature>
<evidence type="ECO:0000313" key="3">
    <source>
        <dbReference type="Proteomes" id="UP000192257"/>
    </source>
</evidence>
<protein>
    <submittedName>
        <fullName evidence="2">Uncharacterized protein</fullName>
    </submittedName>
</protein>
<dbReference type="OrthoDB" id="267298at2759"/>
<feature type="region of interest" description="Disordered" evidence="1">
    <location>
        <begin position="540"/>
        <end position="566"/>
    </location>
</feature>
<feature type="compositionally biased region" description="Low complexity" evidence="1">
    <location>
        <begin position="477"/>
        <end position="499"/>
    </location>
</feature>
<dbReference type="AlphaFoldDB" id="A0A1X0P647"/>
<organism evidence="2 3">
    <name type="scientific">Trypanosoma theileri</name>
    <dbReference type="NCBI Taxonomy" id="67003"/>
    <lineage>
        <taxon>Eukaryota</taxon>
        <taxon>Discoba</taxon>
        <taxon>Euglenozoa</taxon>
        <taxon>Kinetoplastea</taxon>
        <taxon>Metakinetoplastina</taxon>
        <taxon>Trypanosomatida</taxon>
        <taxon>Trypanosomatidae</taxon>
        <taxon>Trypanosoma</taxon>
    </lineage>
</organism>
<dbReference type="VEuPathDB" id="TriTrypDB:TM35_000043270"/>
<keyword evidence="3" id="KW-1185">Reference proteome</keyword>
<evidence type="ECO:0000256" key="1">
    <source>
        <dbReference type="SAM" id="MobiDB-lite"/>
    </source>
</evidence>
<feature type="region of interest" description="Disordered" evidence="1">
    <location>
        <begin position="477"/>
        <end position="519"/>
    </location>
</feature>
<feature type="compositionally biased region" description="Polar residues" evidence="1">
    <location>
        <begin position="251"/>
        <end position="264"/>
    </location>
</feature>
<name>A0A1X0P647_9TRYP</name>
<feature type="compositionally biased region" description="Low complexity" evidence="1">
    <location>
        <begin position="554"/>
        <end position="566"/>
    </location>
</feature>
<dbReference type="Proteomes" id="UP000192257">
    <property type="component" value="Unassembled WGS sequence"/>
</dbReference>
<dbReference type="GeneID" id="39982301"/>